<sequence>MTVCPIVPYPDQRLREIAETVTIFDEDLRKLTNDMLDTMRAAPGIGITASHIGIGKRVVVLELSVEDGGKIYINPEIIWASDETIKHSEGSVSMPGVVEEVERHARIRIRYQDLNGAEHIEESDGLLAVCHQHEIDQLNGIFWIQRLSRLKRDRLIKRYEKLQRR</sequence>
<evidence type="ECO:0000256" key="1">
    <source>
        <dbReference type="ARBA" id="ARBA00010759"/>
    </source>
</evidence>
<dbReference type="HAMAP" id="MF_00163">
    <property type="entry name" value="Pep_deformylase"/>
    <property type="match status" value="1"/>
</dbReference>
<protein>
    <recommendedName>
        <fullName evidence="2">Peptide deformylase-like</fullName>
    </recommendedName>
    <alternativeName>
        <fullName evidence="2">Polypeptide deformylase-like</fullName>
    </alternativeName>
</protein>
<dbReference type="Proteomes" id="UP001597263">
    <property type="component" value="Unassembled WGS sequence"/>
</dbReference>
<dbReference type="PANTHER" id="PTHR10458">
    <property type="entry name" value="PEPTIDE DEFORMYLASE"/>
    <property type="match status" value="1"/>
</dbReference>
<comment type="caution">
    <text evidence="3">The sequence shown here is derived from an EMBL/GenBank/DDBJ whole genome shotgun (WGS) entry which is preliminary data.</text>
</comment>
<comment type="similarity">
    <text evidence="1 2">Belongs to the polypeptide deformylase family.</text>
</comment>
<keyword evidence="3" id="KW-0378">Hydrolase</keyword>
<evidence type="ECO:0000313" key="3">
    <source>
        <dbReference type="EMBL" id="MFD1227455.1"/>
    </source>
</evidence>
<proteinExistence type="inferred from homology"/>
<comment type="caution">
    <text evidence="2">Lacks conserved residue(s) required for the propagation of feature annotation.</text>
</comment>
<reference evidence="4" key="1">
    <citation type="journal article" date="2019" name="Int. J. Syst. Evol. Microbiol.">
        <title>The Global Catalogue of Microorganisms (GCM) 10K type strain sequencing project: providing services to taxonomists for standard genome sequencing and annotation.</title>
        <authorList>
            <consortium name="The Broad Institute Genomics Platform"/>
            <consortium name="The Broad Institute Genome Sequencing Center for Infectious Disease"/>
            <person name="Wu L."/>
            <person name="Ma J."/>
        </authorList>
    </citation>
    <scope>NUCLEOTIDE SEQUENCE [LARGE SCALE GENOMIC DNA]</scope>
    <source>
        <strain evidence="4">CCUG 49584</strain>
    </source>
</reference>
<dbReference type="PANTHER" id="PTHR10458:SF22">
    <property type="entry name" value="PEPTIDE DEFORMYLASE"/>
    <property type="match status" value="1"/>
</dbReference>
<feature type="active site" evidence="2">
    <location>
        <position position="134"/>
    </location>
</feature>
<dbReference type="RefSeq" id="WP_289388785.1">
    <property type="nucleotide sequence ID" value="NZ_JAUCBM010000019.1"/>
</dbReference>
<gene>
    <name evidence="3" type="ORF">ACFQ35_09945</name>
</gene>
<dbReference type="EMBL" id="JBHTMA010000036">
    <property type="protein sequence ID" value="MFD1227455.1"/>
    <property type="molecule type" value="Genomic_DNA"/>
</dbReference>
<accession>A0ABW3V669</accession>
<dbReference type="InterPro" id="IPR036821">
    <property type="entry name" value="Peptide_deformylase_sf"/>
</dbReference>
<dbReference type="NCBIfam" id="NF001159">
    <property type="entry name" value="PRK00150.1-3"/>
    <property type="match status" value="1"/>
</dbReference>
<dbReference type="CDD" id="cd00487">
    <property type="entry name" value="Pep_deformylase"/>
    <property type="match status" value="1"/>
</dbReference>
<dbReference type="SUPFAM" id="SSF56420">
    <property type="entry name" value="Peptide deformylase"/>
    <property type="match status" value="1"/>
</dbReference>
<organism evidence="3 4">
    <name type="scientific">Pseudochrobactrum kiredjianiae</name>
    <dbReference type="NCBI Taxonomy" id="386305"/>
    <lineage>
        <taxon>Bacteria</taxon>
        <taxon>Pseudomonadati</taxon>
        <taxon>Pseudomonadota</taxon>
        <taxon>Alphaproteobacteria</taxon>
        <taxon>Hyphomicrobiales</taxon>
        <taxon>Brucellaceae</taxon>
        <taxon>Pseudochrobactrum</taxon>
    </lineage>
</organism>
<name>A0ABW3V669_9HYPH</name>
<dbReference type="PIRSF" id="PIRSF004749">
    <property type="entry name" value="Pep_def"/>
    <property type="match status" value="1"/>
</dbReference>
<dbReference type="NCBIfam" id="TIGR00079">
    <property type="entry name" value="pept_deformyl"/>
    <property type="match status" value="1"/>
</dbReference>
<evidence type="ECO:0000256" key="2">
    <source>
        <dbReference type="HAMAP-Rule" id="MF_00163"/>
    </source>
</evidence>
<dbReference type="PRINTS" id="PR01576">
    <property type="entry name" value="PDEFORMYLASE"/>
</dbReference>
<dbReference type="InterPro" id="IPR023635">
    <property type="entry name" value="Peptide_deformylase"/>
</dbReference>
<evidence type="ECO:0000313" key="4">
    <source>
        <dbReference type="Proteomes" id="UP001597263"/>
    </source>
</evidence>
<dbReference type="NCBIfam" id="NF009484">
    <property type="entry name" value="PRK12846.1-5"/>
    <property type="match status" value="1"/>
</dbReference>
<dbReference type="GO" id="GO:0042586">
    <property type="term" value="F:peptide deformylase activity"/>
    <property type="evidence" value="ECO:0007669"/>
    <property type="project" value="UniProtKB-EC"/>
</dbReference>
<dbReference type="Pfam" id="PF01327">
    <property type="entry name" value="Pep_deformylase"/>
    <property type="match status" value="1"/>
</dbReference>
<keyword evidence="4" id="KW-1185">Reference proteome</keyword>
<dbReference type="Gene3D" id="3.90.45.10">
    <property type="entry name" value="Peptide deformylase"/>
    <property type="match status" value="1"/>
</dbReference>